<keyword evidence="3 5" id="KW-1133">Transmembrane helix</keyword>
<dbReference type="OrthoDB" id="3701077at2"/>
<dbReference type="Proteomes" id="UP000198215">
    <property type="component" value="Chromosome I"/>
</dbReference>
<feature type="transmembrane region" description="Helical" evidence="5">
    <location>
        <begin position="43"/>
        <end position="65"/>
    </location>
</feature>
<dbReference type="Pfam" id="PF02656">
    <property type="entry name" value="DUF202"/>
    <property type="match status" value="1"/>
</dbReference>
<evidence type="ECO:0000256" key="4">
    <source>
        <dbReference type="ARBA" id="ARBA00023136"/>
    </source>
</evidence>
<feature type="transmembrane region" description="Helical" evidence="5">
    <location>
        <begin position="85"/>
        <end position="107"/>
    </location>
</feature>
<evidence type="ECO:0000313" key="7">
    <source>
        <dbReference type="EMBL" id="SCG37903.1"/>
    </source>
</evidence>
<keyword evidence="4 5" id="KW-0472">Membrane</keyword>
<evidence type="ECO:0000256" key="1">
    <source>
        <dbReference type="ARBA" id="ARBA00004127"/>
    </source>
</evidence>
<name>A0A1C5GW20_9ACTN</name>
<keyword evidence="2 5" id="KW-0812">Transmembrane</keyword>
<gene>
    <name evidence="7" type="ORF">GA0070614_0449</name>
</gene>
<dbReference type="RefSeq" id="WP_157744883.1">
    <property type="nucleotide sequence ID" value="NZ_LT607753.1"/>
</dbReference>
<reference evidence="8" key="1">
    <citation type="submission" date="2016-06" db="EMBL/GenBank/DDBJ databases">
        <authorList>
            <person name="Varghese N."/>
            <person name="Submissions Spin"/>
        </authorList>
    </citation>
    <scope>NUCLEOTIDE SEQUENCE [LARGE SCALE GENOMIC DNA]</scope>
    <source>
        <strain evidence="8">DSM 45161</strain>
    </source>
</reference>
<comment type="subcellular location">
    <subcellularLocation>
        <location evidence="1">Endomembrane system</location>
        <topology evidence="1">Multi-pass membrane protein</topology>
    </subcellularLocation>
</comment>
<dbReference type="GO" id="GO:0012505">
    <property type="term" value="C:endomembrane system"/>
    <property type="evidence" value="ECO:0007669"/>
    <property type="project" value="UniProtKB-SubCell"/>
</dbReference>
<dbReference type="InterPro" id="IPR003807">
    <property type="entry name" value="DUF202"/>
</dbReference>
<organism evidence="7 8">
    <name type="scientific">Micromonospora coxensis</name>
    <dbReference type="NCBI Taxonomy" id="356852"/>
    <lineage>
        <taxon>Bacteria</taxon>
        <taxon>Bacillati</taxon>
        <taxon>Actinomycetota</taxon>
        <taxon>Actinomycetes</taxon>
        <taxon>Micromonosporales</taxon>
        <taxon>Micromonosporaceae</taxon>
        <taxon>Micromonospora</taxon>
    </lineage>
</organism>
<accession>A0A1C5GW20</accession>
<evidence type="ECO:0000256" key="2">
    <source>
        <dbReference type="ARBA" id="ARBA00022692"/>
    </source>
</evidence>
<protein>
    <recommendedName>
        <fullName evidence="6">DUF202 domain-containing protein</fullName>
    </recommendedName>
</protein>
<keyword evidence="8" id="KW-1185">Reference proteome</keyword>
<proteinExistence type="predicted"/>
<evidence type="ECO:0000313" key="8">
    <source>
        <dbReference type="Proteomes" id="UP000198215"/>
    </source>
</evidence>
<dbReference type="EMBL" id="LT607753">
    <property type="protein sequence ID" value="SCG37903.1"/>
    <property type="molecule type" value="Genomic_DNA"/>
</dbReference>
<evidence type="ECO:0000256" key="5">
    <source>
        <dbReference type="SAM" id="Phobius"/>
    </source>
</evidence>
<evidence type="ECO:0000256" key="3">
    <source>
        <dbReference type="ARBA" id="ARBA00022989"/>
    </source>
</evidence>
<sequence>MTARQLWDAGAQPERTALAWSRTSLSTCGLLAVLIRVLAERHLLLAVGMAVAGAVSTTAVAVAAARRYRSAGRRAAAGVPLPGPALPVAGTVLTVLTGGGALFYVLLG</sequence>
<feature type="domain" description="DUF202" evidence="6">
    <location>
        <begin position="10"/>
        <end position="73"/>
    </location>
</feature>
<evidence type="ECO:0000259" key="6">
    <source>
        <dbReference type="Pfam" id="PF02656"/>
    </source>
</evidence>
<dbReference type="AlphaFoldDB" id="A0A1C5GW20"/>